<dbReference type="Proteomes" id="UP001149165">
    <property type="component" value="Unassembled WGS sequence"/>
</dbReference>
<keyword evidence="3" id="KW-1185">Reference proteome</keyword>
<feature type="compositionally biased region" description="Low complexity" evidence="1">
    <location>
        <begin position="291"/>
        <end position="313"/>
    </location>
</feature>
<comment type="caution">
    <text evidence="2">The sequence shown here is derived from an EMBL/GenBank/DDBJ whole genome shotgun (WGS) entry which is preliminary data.</text>
</comment>
<sequence>MNDFQYAPSSRGVPHMEASASTRSVNTSMSRAPGGPARSEEIQVPRSPQTLSLQLDGLNARIHDNNAPFPSYVESSERDSDTSTTEPRRPDLQSASPFTDPLSRIPSSSMNDSSQSIKVENSQSSTENAQTPTTYSSSQEQLPVNGNGSGLKEEECPSIKHSNGSLSPLRSLENRSSRSGSGVSFTPRHKRTATGDVKSISSSLAAPQDEESDKLGAARRRSKSTGSSAHGSRIAQLSVHIRTRLSYAAAKVEKSRQTREKDTQLALRGLESLSSANASISGGVTPTQGLTPTSHPQHSSSSTTTTTTNTPRHFPSHHRSQSAISSTPGKLAPFPKLAPPVDIIPSNGDTRRRRPNPNWVTKEFNRSPYARQHRRHHSVQEPSLTKTLGSPPVLGPGPTHIPPSARLPLSAQHEVYRSRTHSQSTAMEQDAIETLIFMSSPENSQYRSSPRPLQPPTSQLSLNESIHSQPNGVASDQSQSSRSESSLNGRRLELRPSAFAMETNAGDEIDRILDQMESDSEDDERYASHRARAPMHAYSGHMKHPR</sequence>
<reference evidence="2" key="2">
    <citation type="journal article" date="2023" name="IMA Fungus">
        <title>Comparative genomic study of the Penicillium genus elucidates a diverse pangenome and 15 lateral gene transfer events.</title>
        <authorList>
            <person name="Petersen C."/>
            <person name="Sorensen T."/>
            <person name="Nielsen M.R."/>
            <person name="Sondergaard T.E."/>
            <person name="Sorensen J.L."/>
            <person name="Fitzpatrick D.A."/>
            <person name="Frisvad J.C."/>
            <person name="Nielsen K.L."/>
        </authorList>
    </citation>
    <scope>NUCLEOTIDE SEQUENCE</scope>
    <source>
        <strain evidence="2">IBT 30069</strain>
    </source>
</reference>
<feature type="region of interest" description="Disordered" evidence="1">
    <location>
        <begin position="441"/>
        <end position="546"/>
    </location>
</feature>
<feature type="compositionally biased region" description="Polar residues" evidence="1">
    <location>
        <begin position="456"/>
        <end position="474"/>
    </location>
</feature>
<reference evidence="2" key="1">
    <citation type="submission" date="2022-11" db="EMBL/GenBank/DDBJ databases">
        <authorList>
            <person name="Petersen C."/>
        </authorList>
    </citation>
    <scope>NUCLEOTIDE SEQUENCE</scope>
    <source>
        <strain evidence="2">IBT 30069</strain>
    </source>
</reference>
<feature type="compositionally biased region" description="Polar residues" evidence="1">
    <location>
        <begin position="277"/>
        <end position="290"/>
    </location>
</feature>
<dbReference type="EMBL" id="JAPQKH010000006">
    <property type="protein sequence ID" value="KAJ5093601.1"/>
    <property type="molecule type" value="Genomic_DNA"/>
</dbReference>
<dbReference type="AlphaFoldDB" id="A0A9W9K5R7"/>
<proteinExistence type="predicted"/>
<evidence type="ECO:0000313" key="3">
    <source>
        <dbReference type="Proteomes" id="UP001149165"/>
    </source>
</evidence>
<feature type="compositionally biased region" description="Polar residues" evidence="1">
    <location>
        <begin position="19"/>
        <end position="30"/>
    </location>
</feature>
<organism evidence="2 3">
    <name type="scientific">Penicillium angulare</name>
    <dbReference type="NCBI Taxonomy" id="116970"/>
    <lineage>
        <taxon>Eukaryota</taxon>
        <taxon>Fungi</taxon>
        <taxon>Dikarya</taxon>
        <taxon>Ascomycota</taxon>
        <taxon>Pezizomycotina</taxon>
        <taxon>Eurotiomycetes</taxon>
        <taxon>Eurotiomycetidae</taxon>
        <taxon>Eurotiales</taxon>
        <taxon>Aspergillaceae</taxon>
        <taxon>Penicillium</taxon>
    </lineage>
</organism>
<accession>A0A9W9K5R7</accession>
<dbReference type="OrthoDB" id="2359117at2759"/>
<feature type="compositionally biased region" description="Basic and acidic residues" evidence="1">
    <location>
        <begin position="75"/>
        <end position="91"/>
    </location>
</feature>
<evidence type="ECO:0000313" key="2">
    <source>
        <dbReference type="EMBL" id="KAJ5093601.1"/>
    </source>
</evidence>
<evidence type="ECO:0000256" key="1">
    <source>
        <dbReference type="SAM" id="MobiDB-lite"/>
    </source>
</evidence>
<feature type="compositionally biased region" description="Polar residues" evidence="1">
    <location>
        <begin position="105"/>
        <end position="146"/>
    </location>
</feature>
<feature type="region of interest" description="Disordered" evidence="1">
    <location>
        <begin position="1"/>
        <end position="235"/>
    </location>
</feature>
<feature type="compositionally biased region" description="Low complexity" evidence="1">
    <location>
        <begin position="475"/>
        <end position="489"/>
    </location>
</feature>
<protein>
    <submittedName>
        <fullName evidence="2">Uncharacterized protein</fullName>
    </submittedName>
</protein>
<feature type="region of interest" description="Disordered" evidence="1">
    <location>
        <begin position="277"/>
        <end position="406"/>
    </location>
</feature>
<name>A0A9W9K5R7_9EURO</name>
<gene>
    <name evidence="2" type="ORF">N7456_009462</name>
</gene>